<dbReference type="InterPro" id="IPR005467">
    <property type="entry name" value="His_kinase_dom"/>
</dbReference>
<dbReference type="InterPro" id="IPR003660">
    <property type="entry name" value="HAMP_dom"/>
</dbReference>
<dbReference type="SMART" id="SM00388">
    <property type="entry name" value="HisKA"/>
    <property type="match status" value="1"/>
</dbReference>
<dbReference type="CDD" id="cd00082">
    <property type="entry name" value="HisKA"/>
    <property type="match status" value="1"/>
</dbReference>
<evidence type="ECO:0000256" key="11">
    <source>
        <dbReference type="ARBA" id="ARBA00022777"/>
    </source>
</evidence>
<dbReference type="CDD" id="cd00075">
    <property type="entry name" value="HATPase"/>
    <property type="match status" value="1"/>
</dbReference>
<keyword evidence="11 26" id="KW-0418">Kinase</keyword>
<keyword evidence="6" id="KW-1003">Cell membrane</keyword>
<dbReference type="EMBL" id="JANRHA010000021">
    <property type="protein sequence ID" value="MDG3017029.1"/>
    <property type="molecule type" value="Genomic_DNA"/>
</dbReference>
<keyword evidence="23" id="KW-0472">Membrane</keyword>
<keyword evidence="10" id="KW-0547">Nucleotide-binding</keyword>
<evidence type="ECO:0000256" key="9">
    <source>
        <dbReference type="ARBA" id="ARBA00022692"/>
    </source>
</evidence>
<dbReference type="Gene3D" id="1.10.287.130">
    <property type="match status" value="1"/>
</dbReference>
<evidence type="ECO:0000256" key="13">
    <source>
        <dbReference type="ARBA" id="ARBA00022840"/>
    </source>
</evidence>
<keyword evidence="9 23" id="KW-0812">Transmembrane</keyword>
<dbReference type="InterPro" id="IPR003661">
    <property type="entry name" value="HisK_dim/P_dom"/>
</dbReference>
<keyword evidence="27" id="KW-1185">Reference proteome</keyword>
<organism evidence="26 27">
    <name type="scientific">Speluncibacter jeojiensis</name>
    <dbReference type="NCBI Taxonomy" id="2710754"/>
    <lineage>
        <taxon>Bacteria</taxon>
        <taxon>Bacillati</taxon>
        <taxon>Actinomycetota</taxon>
        <taxon>Actinomycetes</taxon>
        <taxon>Mycobacteriales</taxon>
        <taxon>Speluncibacteraceae</taxon>
        <taxon>Speluncibacter</taxon>
    </lineage>
</organism>
<dbReference type="EC" id="2.7.13.3" evidence="5"/>
<gene>
    <name evidence="26" type="ORF">NVS88_20960</name>
</gene>
<evidence type="ECO:0000256" key="12">
    <source>
        <dbReference type="ARBA" id="ARBA00022801"/>
    </source>
</evidence>
<evidence type="ECO:0000256" key="8">
    <source>
        <dbReference type="ARBA" id="ARBA00022679"/>
    </source>
</evidence>
<evidence type="ECO:0000256" key="6">
    <source>
        <dbReference type="ARBA" id="ARBA00022475"/>
    </source>
</evidence>
<dbReference type="InterPro" id="IPR003594">
    <property type="entry name" value="HATPase_dom"/>
</dbReference>
<keyword evidence="13" id="KW-0067">ATP-binding</keyword>
<sequence>MTGLGARLWAALVTVELLTAVSTWFIASVVGPRLFRTHLAGEGETLPPTIAAHAEQAFRSANLLALLFGFLAAFVLSLVVILTVTRRFGRSAETLSAAATRIAGGAYGTRVTPPRLGREFDSLAGALNRMAAQLETVESTRRRLLADLAHEVRTPITVIDGYLEGLQDGVVAPDPATFEMLRTQTARLARLSEDIGAISQAEEGQLDLQTERVAPADLVSDAIAAASRSYSDRDLRLRGDITPALPAVPVDRQRIEQVLTNLLANALRHSRPGGEVLVTAHRGTRRTVEIAVHDAGGGIAAEHLPHIFERFYRVDTARDRGHGGTGIGLAISKAIVEAHGGQVRAHSAGPDRGATFTVVLPC</sequence>
<keyword evidence="17" id="KW-0902">Two-component regulatory system</keyword>
<dbReference type="PROSITE" id="PS50885">
    <property type="entry name" value="HAMP"/>
    <property type="match status" value="1"/>
</dbReference>
<keyword evidence="14" id="KW-0460">Magnesium</keyword>
<evidence type="ECO:0000256" key="21">
    <source>
        <dbReference type="ARBA" id="ARBA00040454"/>
    </source>
</evidence>
<evidence type="ECO:0000256" key="10">
    <source>
        <dbReference type="ARBA" id="ARBA00022741"/>
    </source>
</evidence>
<feature type="domain" description="Histidine kinase" evidence="24">
    <location>
        <begin position="147"/>
        <end position="362"/>
    </location>
</feature>
<keyword evidence="20" id="KW-0464">Manganese</keyword>
<comment type="cofactor">
    <cofactor evidence="2">
        <name>Mn(2+)</name>
        <dbReference type="ChEBI" id="CHEBI:29035"/>
    </cofactor>
</comment>
<dbReference type="Pfam" id="PF00512">
    <property type="entry name" value="HisKA"/>
    <property type="match status" value="1"/>
</dbReference>
<dbReference type="InterPro" id="IPR050980">
    <property type="entry name" value="2C_sensor_his_kinase"/>
</dbReference>
<dbReference type="Pfam" id="PF00672">
    <property type="entry name" value="HAMP"/>
    <property type="match status" value="1"/>
</dbReference>
<keyword evidence="16 23" id="KW-1133">Transmembrane helix</keyword>
<dbReference type="FunFam" id="3.30.565.10:FF:000006">
    <property type="entry name" value="Sensor histidine kinase WalK"/>
    <property type="match status" value="1"/>
</dbReference>
<evidence type="ECO:0000256" key="15">
    <source>
        <dbReference type="ARBA" id="ARBA00022912"/>
    </source>
</evidence>
<comment type="caution">
    <text evidence="26">The sequence shown here is derived from an EMBL/GenBank/DDBJ whole genome shotgun (WGS) entry which is preliminary data.</text>
</comment>
<evidence type="ECO:0000256" key="2">
    <source>
        <dbReference type="ARBA" id="ARBA00001936"/>
    </source>
</evidence>
<evidence type="ECO:0000256" key="1">
    <source>
        <dbReference type="ARBA" id="ARBA00000085"/>
    </source>
</evidence>
<keyword evidence="19" id="KW-0843">Virulence</keyword>
<evidence type="ECO:0000256" key="16">
    <source>
        <dbReference type="ARBA" id="ARBA00022989"/>
    </source>
</evidence>
<dbReference type="PROSITE" id="PS50109">
    <property type="entry name" value="HIS_KIN"/>
    <property type="match status" value="1"/>
</dbReference>
<evidence type="ECO:0000313" key="27">
    <source>
        <dbReference type="Proteomes" id="UP001152755"/>
    </source>
</evidence>
<evidence type="ECO:0000256" key="19">
    <source>
        <dbReference type="ARBA" id="ARBA00023026"/>
    </source>
</evidence>
<keyword evidence="18" id="KW-0346">Stress response</keyword>
<dbReference type="PANTHER" id="PTHR44936">
    <property type="entry name" value="SENSOR PROTEIN CREC"/>
    <property type="match status" value="1"/>
</dbReference>
<comment type="subcellular location">
    <subcellularLocation>
        <location evidence="4">Cell membrane</location>
        <topology evidence="4">Multi-pass membrane protein</topology>
    </subcellularLocation>
</comment>
<dbReference type="SMART" id="SM00387">
    <property type="entry name" value="HATPase_c"/>
    <property type="match status" value="1"/>
</dbReference>
<dbReference type="InterPro" id="IPR004358">
    <property type="entry name" value="Sig_transdc_His_kin-like_C"/>
</dbReference>
<dbReference type="GO" id="GO:0000155">
    <property type="term" value="F:phosphorelay sensor kinase activity"/>
    <property type="evidence" value="ECO:0007669"/>
    <property type="project" value="InterPro"/>
</dbReference>
<accession>A0A9X4RFY2</accession>
<protein>
    <recommendedName>
        <fullName evidence="21">Signal transduction histidine-protein kinase/phosphatase MprB</fullName>
        <ecNumber evidence="5">2.7.13.3</ecNumber>
    </recommendedName>
    <alternativeName>
        <fullName evidence="22">Mycobacterial persistence regulator B</fullName>
    </alternativeName>
</protein>
<feature type="transmembrane region" description="Helical" evidence="23">
    <location>
        <begin position="6"/>
        <end position="27"/>
    </location>
</feature>
<feature type="transmembrane region" description="Helical" evidence="23">
    <location>
        <begin position="63"/>
        <end position="84"/>
    </location>
</feature>
<evidence type="ECO:0000313" key="26">
    <source>
        <dbReference type="EMBL" id="MDG3017029.1"/>
    </source>
</evidence>
<reference evidence="26" key="1">
    <citation type="submission" date="2022-08" db="EMBL/GenBank/DDBJ databases">
        <title>Genome analysis of Corynebacteriales strain.</title>
        <authorList>
            <person name="Lee S.D."/>
        </authorList>
    </citation>
    <scope>NUCLEOTIDE SEQUENCE</scope>
    <source>
        <strain evidence="26">D3-21</strain>
    </source>
</reference>
<dbReference type="AlphaFoldDB" id="A0A9X4RFY2"/>
<evidence type="ECO:0000259" key="25">
    <source>
        <dbReference type="PROSITE" id="PS50885"/>
    </source>
</evidence>
<dbReference type="SMART" id="SM00304">
    <property type="entry name" value="HAMP"/>
    <property type="match status" value="1"/>
</dbReference>
<proteinExistence type="predicted"/>
<keyword evidence="8" id="KW-0808">Transferase</keyword>
<dbReference type="PRINTS" id="PR00344">
    <property type="entry name" value="BCTRLSENSOR"/>
</dbReference>
<dbReference type="CDD" id="cd06225">
    <property type="entry name" value="HAMP"/>
    <property type="match status" value="1"/>
</dbReference>
<evidence type="ECO:0000256" key="22">
    <source>
        <dbReference type="ARBA" id="ARBA00041776"/>
    </source>
</evidence>
<dbReference type="Gene3D" id="3.30.565.10">
    <property type="entry name" value="Histidine kinase-like ATPase, C-terminal domain"/>
    <property type="match status" value="1"/>
</dbReference>
<dbReference type="GO" id="GO:0005886">
    <property type="term" value="C:plasma membrane"/>
    <property type="evidence" value="ECO:0007669"/>
    <property type="project" value="UniProtKB-SubCell"/>
</dbReference>
<feature type="domain" description="HAMP" evidence="25">
    <location>
        <begin position="86"/>
        <end position="139"/>
    </location>
</feature>
<comment type="cofactor">
    <cofactor evidence="3">
        <name>Mg(2+)</name>
        <dbReference type="ChEBI" id="CHEBI:18420"/>
    </cofactor>
</comment>
<evidence type="ECO:0000256" key="23">
    <source>
        <dbReference type="SAM" id="Phobius"/>
    </source>
</evidence>
<evidence type="ECO:0000256" key="14">
    <source>
        <dbReference type="ARBA" id="ARBA00022842"/>
    </source>
</evidence>
<dbReference type="GO" id="GO:0004721">
    <property type="term" value="F:phosphoprotein phosphatase activity"/>
    <property type="evidence" value="ECO:0007669"/>
    <property type="project" value="UniProtKB-KW"/>
</dbReference>
<keyword evidence="12" id="KW-0378">Hydrolase</keyword>
<dbReference type="SUPFAM" id="SSF55874">
    <property type="entry name" value="ATPase domain of HSP90 chaperone/DNA topoisomerase II/histidine kinase"/>
    <property type="match status" value="1"/>
</dbReference>
<name>A0A9X4RFY2_9ACTN</name>
<dbReference type="Pfam" id="PF02518">
    <property type="entry name" value="HATPase_c"/>
    <property type="match status" value="1"/>
</dbReference>
<keyword evidence="7" id="KW-0597">Phosphoprotein</keyword>
<dbReference type="SUPFAM" id="SSF47384">
    <property type="entry name" value="Homodimeric domain of signal transducing histidine kinase"/>
    <property type="match status" value="1"/>
</dbReference>
<evidence type="ECO:0000256" key="20">
    <source>
        <dbReference type="ARBA" id="ARBA00023211"/>
    </source>
</evidence>
<evidence type="ECO:0000256" key="3">
    <source>
        <dbReference type="ARBA" id="ARBA00001946"/>
    </source>
</evidence>
<dbReference type="PANTHER" id="PTHR44936:SF9">
    <property type="entry name" value="SENSOR PROTEIN CREC"/>
    <property type="match status" value="1"/>
</dbReference>
<evidence type="ECO:0000256" key="5">
    <source>
        <dbReference type="ARBA" id="ARBA00012438"/>
    </source>
</evidence>
<dbReference type="InterPro" id="IPR036890">
    <property type="entry name" value="HATPase_C_sf"/>
</dbReference>
<evidence type="ECO:0000256" key="7">
    <source>
        <dbReference type="ARBA" id="ARBA00022553"/>
    </source>
</evidence>
<evidence type="ECO:0000256" key="17">
    <source>
        <dbReference type="ARBA" id="ARBA00023012"/>
    </source>
</evidence>
<evidence type="ECO:0000256" key="18">
    <source>
        <dbReference type="ARBA" id="ARBA00023016"/>
    </source>
</evidence>
<dbReference type="RefSeq" id="WP_332520789.1">
    <property type="nucleotide sequence ID" value="NZ_JANRHA010000021.1"/>
</dbReference>
<dbReference type="Proteomes" id="UP001152755">
    <property type="component" value="Unassembled WGS sequence"/>
</dbReference>
<dbReference type="Gene3D" id="6.10.340.10">
    <property type="match status" value="1"/>
</dbReference>
<keyword evidence="15" id="KW-0904">Protein phosphatase</keyword>
<dbReference type="GO" id="GO:0005524">
    <property type="term" value="F:ATP binding"/>
    <property type="evidence" value="ECO:0007669"/>
    <property type="project" value="UniProtKB-KW"/>
</dbReference>
<dbReference type="InterPro" id="IPR036097">
    <property type="entry name" value="HisK_dim/P_sf"/>
</dbReference>
<evidence type="ECO:0000259" key="24">
    <source>
        <dbReference type="PROSITE" id="PS50109"/>
    </source>
</evidence>
<comment type="catalytic activity">
    <reaction evidence="1">
        <text>ATP + protein L-histidine = ADP + protein N-phospho-L-histidine.</text>
        <dbReference type="EC" id="2.7.13.3"/>
    </reaction>
</comment>
<evidence type="ECO:0000256" key="4">
    <source>
        <dbReference type="ARBA" id="ARBA00004651"/>
    </source>
</evidence>